<name>A0A8H4UR11_9HYPO</name>
<protein>
    <recommendedName>
        <fullName evidence="1">N-acetyltransferase domain-containing protein</fullName>
    </recommendedName>
</protein>
<dbReference type="PROSITE" id="PS51186">
    <property type="entry name" value="GNAT"/>
    <property type="match status" value="1"/>
</dbReference>
<dbReference type="Proteomes" id="UP000635477">
    <property type="component" value="Unassembled WGS sequence"/>
</dbReference>
<dbReference type="CDD" id="cd04301">
    <property type="entry name" value="NAT_SF"/>
    <property type="match status" value="1"/>
</dbReference>
<evidence type="ECO:0000313" key="3">
    <source>
        <dbReference type="Proteomes" id="UP000635477"/>
    </source>
</evidence>
<sequence>MASITLRPAIEQDIPVMLTVYFSAFASSPLNARCFPPSDRDVQRFWSAWIEKNIAAPDTHVVVAEDTDGDMLGWVRWVRKSRQTSWAAAAAVIDPTTYPAVGDRALVARFFQANADATRGIVGDEAHWFLSMIVTAPEAQRRGVGSALMRFGVERADEEGWMAYVNSSKNGRGLYEKFGFQVVGQSEFEELGMVQFHMTREARNRVG</sequence>
<proteinExistence type="predicted"/>
<dbReference type="OrthoDB" id="410198at2759"/>
<dbReference type="InterPro" id="IPR000182">
    <property type="entry name" value="GNAT_dom"/>
</dbReference>
<organism evidence="2 3">
    <name type="scientific">Fusarium zealandicum</name>
    <dbReference type="NCBI Taxonomy" id="1053134"/>
    <lineage>
        <taxon>Eukaryota</taxon>
        <taxon>Fungi</taxon>
        <taxon>Dikarya</taxon>
        <taxon>Ascomycota</taxon>
        <taxon>Pezizomycotina</taxon>
        <taxon>Sordariomycetes</taxon>
        <taxon>Hypocreomycetidae</taxon>
        <taxon>Hypocreales</taxon>
        <taxon>Nectriaceae</taxon>
        <taxon>Fusarium</taxon>
        <taxon>Fusarium staphyleae species complex</taxon>
    </lineage>
</organism>
<keyword evidence="3" id="KW-1185">Reference proteome</keyword>
<dbReference type="GO" id="GO:0016747">
    <property type="term" value="F:acyltransferase activity, transferring groups other than amino-acyl groups"/>
    <property type="evidence" value="ECO:0007669"/>
    <property type="project" value="InterPro"/>
</dbReference>
<reference evidence="2" key="1">
    <citation type="journal article" date="2020" name="BMC Genomics">
        <title>Correction to: Identification and distribution of gene clusters required for synthesis of sphingolipid metabolism inhibitors in diverse species of the filamentous fungus Fusarium.</title>
        <authorList>
            <person name="Kim H.S."/>
            <person name="Lohmar J.M."/>
            <person name="Busman M."/>
            <person name="Brown D.W."/>
            <person name="Naumann T.A."/>
            <person name="Divon H.H."/>
            <person name="Lysoe E."/>
            <person name="Uhlig S."/>
            <person name="Proctor R.H."/>
        </authorList>
    </citation>
    <scope>NUCLEOTIDE SEQUENCE</scope>
    <source>
        <strain evidence="2">NRRL 22465</strain>
    </source>
</reference>
<accession>A0A8H4UR11</accession>
<feature type="domain" description="N-acetyltransferase" evidence="1">
    <location>
        <begin position="61"/>
        <end position="201"/>
    </location>
</feature>
<reference evidence="2" key="2">
    <citation type="submission" date="2020-05" db="EMBL/GenBank/DDBJ databases">
        <authorList>
            <person name="Kim H.-S."/>
            <person name="Proctor R.H."/>
            <person name="Brown D.W."/>
        </authorList>
    </citation>
    <scope>NUCLEOTIDE SEQUENCE</scope>
    <source>
        <strain evidence="2">NRRL 22465</strain>
    </source>
</reference>
<dbReference type="PANTHER" id="PTHR42791">
    <property type="entry name" value="GNAT FAMILY ACETYLTRANSFERASE"/>
    <property type="match status" value="1"/>
</dbReference>
<gene>
    <name evidence="2" type="ORF">FZEAL_2445</name>
</gene>
<dbReference type="InterPro" id="IPR052523">
    <property type="entry name" value="Trichothecene_AcTrans"/>
</dbReference>
<dbReference type="Gene3D" id="3.40.630.30">
    <property type="match status" value="1"/>
</dbReference>
<dbReference type="Pfam" id="PF13673">
    <property type="entry name" value="Acetyltransf_10"/>
    <property type="match status" value="1"/>
</dbReference>
<evidence type="ECO:0000313" key="2">
    <source>
        <dbReference type="EMBL" id="KAF4981818.1"/>
    </source>
</evidence>
<dbReference type="InterPro" id="IPR016181">
    <property type="entry name" value="Acyl_CoA_acyltransferase"/>
</dbReference>
<dbReference type="SUPFAM" id="SSF55729">
    <property type="entry name" value="Acyl-CoA N-acyltransferases (Nat)"/>
    <property type="match status" value="1"/>
</dbReference>
<dbReference type="AlphaFoldDB" id="A0A8H4UR11"/>
<comment type="caution">
    <text evidence="2">The sequence shown here is derived from an EMBL/GenBank/DDBJ whole genome shotgun (WGS) entry which is preliminary data.</text>
</comment>
<dbReference type="PANTHER" id="PTHR42791:SF17">
    <property type="entry name" value="ACETYLTRANSFERASE, GNAT FAMILY FAMILY (AFU_ORTHOLOGUE AFUA_8G05690)"/>
    <property type="match status" value="1"/>
</dbReference>
<evidence type="ECO:0000259" key="1">
    <source>
        <dbReference type="PROSITE" id="PS51186"/>
    </source>
</evidence>
<dbReference type="EMBL" id="JABEYC010000149">
    <property type="protein sequence ID" value="KAF4981818.1"/>
    <property type="molecule type" value="Genomic_DNA"/>
</dbReference>